<dbReference type="AlphaFoldDB" id="A0A4Y8ZUL0"/>
<evidence type="ECO:0000313" key="8">
    <source>
        <dbReference type="EMBL" id="TFI59723.1"/>
    </source>
</evidence>
<keyword evidence="2 7" id="KW-0732">Signal</keyword>
<dbReference type="InterPro" id="IPR014395">
    <property type="entry name" value="Pen/GL7ACA/AHL_acylase"/>
</dbReference>
<evidence type="ECO:0000256" key="6">
    <source>
        <dbReference type="PIRSR" id="PIRSR001227-2"/>
    </source>
</evidence>
<dbReference type="PIRSF" id="PIRSF001227">
    <property type="entry name" value="Pen_acylase"/>
    <property type="match status" value="1"/>
</dbReference>
<comment type="cofactor">
    <cofactor evidence="6">
        <name>Ca(2+)</name>
        <dbReference type="ChEBI" id="CHEBI:29108"/>
    </cofactor>
    <text evidence="6">Binds 1 Ca(2+) ion per dimer.</text>
</comment>
<evidence type="ECO:0000256" key="7">
    <source>
        <dbReference type="SAM" id="SignalP"/>
    </source>
</evidence>
<feature type="binding site" evidence="6">
    <location>
        <position position="272"/>
    </location>
    <ligand>
        <name>Ca(2+)</name>
        <dbReference type="ChEBI" id="CHEBI:29108"/>
    </ligand>
</feature>
<dbReference type="GO" id="GO:0046872">
    <property type="term" value="F:metal ion binding"/>
    <property type="evidence" value="ECO:0007669"/>
    <property type="project" value="UniProtKB-KW"/>
</dbReference>
<evidence type="ECO:0000256" key="1">
    <source>
        <dbReference type="ARBA" id="ARBA00006586"/>
    </source>
</evidence>
<dbReference type="Proteomes" id="UP000298213">
    <property type="component" value="Unassembled WGS sequence"/>
</dbReference>
<feature type="chain" id="PRO_5021480388" evidence="7">
    <location>
        <begin position="27"/>
        <end position="729"/>
    </location>
</feature>
<organism evidence="8 9">
    <name type="scientific">Sphingomonas parva</name>
    <dbReference type="NCBI Taxonomy" id="2555898"/>
    <lineage>
        <taxon>Bacteria</taxon>
        <taxon>Pseudomonadati</taxon>
        <taxon>Pseudomonadota</taxon>
        <taxon>Alphaproteobacteria</taxon>
        <taxon>Sphingomonadales</taxon>
        <taxon>Sphingomonadaceae</taxon>
        <taxon>Sphingomonas</taxon>
    </lineage>
</organism>
<keyword evidence="9" id="KW-1185">Reference proteome</keyword>
<feature type="binding site" evidence="6">
    <location>
        <position position="274"/>
    </location>
    <ligand>
        <name>Ca(2+)</name>
        <dbReference type="ChEBI" id="CHEBI:29108"/>
    </ligand>
</feature>
<dbReference type="InterPro" id="IPR002692">
    <property type="entry name" value="S45"/>
</dbReference>
<dbReference type="RefSeq" id="WP_135083832.1">
    <property type="nucleotide sequence ID" value="NZ_SPDV01000004.1"/>
</dbReference>
<protein>
    <submittedName>
        <fullName evidence="8">Penicillin acylase family protein</fullName>
    </submittedName>
</protein>
<proteinExistence type="inferred from homology"/>
<dbReference type="InterPro" id="IPR043147">
    <property type="entry name" value="Penicillin_amidase_A-knob"/>
</dbReference>
<evidence type="ECO:0000256" key="5">
    <source>
        <dbReference type="PIRSR" id="PIRSR001227-1"/>
    </source>
</evidence>
<reference evidence="8 9" key="1">
    <citation type="submission" date="2019-03" db="EMBL/GenBank/DDBJ databases">
        <title>Genome sequence of Sphingomonas sp. 17J27-24.</title>
        <authorList>
            <person name="Kim M."/>
            <person name="Maeng S."/>
            <person name="Sathiyaraj S."/>
        </authorList>
    </citation>
    <scope>NUCLEOTIDE SEQUENCE [LARGE SCALE GENOMIC DNA]</scope>
    <source>
        <strain evidence="8 9">17J27-24</strain>
    </source>
</reference>
<dbReference type="InterPro" id="IPR029055">
    <property type="entry name" value="Ntn_hydrolases_N"/>
</dbReference>
<feature type="active site" description="Nucleophile" evidence="5">
    <location>
        <position position="202"/>
    </location>
</feature>
<feature type="binding site" evidence="6">
    <location>
        <position position="275"/>
    </location>
    <ligand>
        <name>Ca(2+)</name>
        <dbReference type="ChEBI" id="CHEBI:29108"/>
    </ligand>
</feature>
<dbReference type="InterPro" id="IPR023343">
    <property type="entry name" value="Penicillin_amidase_dom1"/>
</dbReference>
<accession>A0A4Y8ZUL0</accession>
<evidence type="ECO:0000256" key="3">
    <source>
        <dbReference type="ARBA" id="ARBA00022801"/>
    </source>
</evidence>
<sequence>MFATKSARRRLAAGATLLLLSACATAPVGFSEAAAWRAQAARVEIVRDDWGIAHVSGERDADAVFGMIYAQAEDDFNRIETNYLVSLGRLAEAEGETAIWQDLRARLYMDPADLQARYAASPAWLKALMDAWAGGLNFYLATHPQVRPRAITRFEPWMALSFTEGSIGGDIERIDLAALEAFYGGGRATIAAASRDLEPRGSNGFAIAPARTAHGKALLLINPHTSFFFRAEQQMTSREGLNAYGAATWGQFFVYQGFNERAGWMHTSSGVDVVDEFLETVERRGDGLFYRYGKERRPVRTAPVTLHFRAADGTMKSRTFETYRTHHGPIVRAEGGKWVAFAMMHKPVEALQQSWLRTKATDYRSFLEVAALKANSSNNTLFADAKGNIAYLHPQFIPVRDVRFDYSRPVDGADPATDWRGLHRIEEAPHALNPANGWLQNTNNWPYSMAGAQSPRPEAFPRYMDTFGENPRGLHAMRVLGARSDFTLETLRDAAYDSWQPGFAALVPPLVAAWDRLPAGAPLKARLGQPVALLRAWDFRWSKDSVPNSLAVFWADRLMQDLTPEARARRNQLVETLLAETDDAQKLAALADAVARLEREFGSWRTPWGEINRFQRLTGDIVQPFSDAGPSIAVPFPSAIWGSLASFGARPYPGTKRWYGTSGNSFVAVVEFGDRVRARAVSAGGESGDPASSHFNDQAQLYADGALRDVYFYPEDVLAHAKRRSRPGE</sequence>
<dbReference type="EMBL" id="SPDV01000004">
    <property type="protein sequence ID" value="TFI59723.1"/>
    <property type="molecule type" value="Genomic_DNA"/>
</dbReference>
<dbReference type="Gene3D" id="1.10.1400.10">
    <property type="match status" value="1"/>
</dbReference>
<dbReference type="PANTHER" id="PTHR34218:SF3">
    <property type="entry name" value="ACYL-HOMOSERINE LACTONE ACYLASE PVDQ"/>
    <property type="match status" value="1"/>
</dbReference>
<gene>
    <name evidence="8" type="ORF">E2493_03640</name>
</gene>
<evidence type="ECO:0000313" key="9">
    <source>
        <dbReference type="Proteomes" id="UP000298213"/>
    </source>
</evidence>
<comment type="caution">
    <text evidence="8">The sequence shown here is derived from an EMBL/GenBank/DDBJ whole genome shotgun (WGS) entry which is preliminary data.</text>
</comment>
<dbReference type="OrthoDB" id="9760084at2"/>
<keyword evidence="6" id="KW-0106">Calcium</keyword>
<dbReference type="PROSITE" id="PS51257">
    <property type="entry name" value="PROKAR_LIPOPROTEIN"/>
    <property type="match status" value="1"/>
</dbReference>
<dbReference type="Gene3D" id="3.60.20.10">
    <property type="entry name" value="Glutamine Phosphoribosylpyrophosphate, subunit 1, domain 1"/>
    <property type="match status" value="1"/>
</dbReference>
<dbReference type="GO" id="GO:0017000">
    <property type="term" value="P:antibiotic biosynthetic process"/>
    <property type="evidence" value="ECO:0007669"/>
    <property type="project" value="InterPro"/>
</dbReference>
<evidence type="ECO:0000256" key="2">
    <source>
        <dbReference type="ARBA" id="ARBA00022729"/>
    </source>
</evidence>
<dbReference type="Gene3D" id="2.30.120.10">
    <property type="match status" value="1"/>
</dbReference>
<dbReference type="PANTHER" id="PTHR34218">
    <property type="entry name" value="PEPTIDASE S45 PENICILLIN AMIDASE"/>
    <property type="match status" value="1"/>
</dbReference>
<keyword evidence="6" id="KW-0479">Metal-binding</keyword>
<dbReference type="GO" id="GO:0016811">
    <property type="term" value="F:hydrolase activity, acting on carbon-nitrogen (but not peptide) bonds, in linear amides"/>
    <property type="evidence" value="ECO:0007669"/>
    <property type="project" value="InterPro"/>
</dbReference>
<dbReference type="Pfam" id="PF01804">
    <property type="entry name" value="Penicil_amidase"/>
    <property type="match status" value="1"/>
</dbReference>
<name>A0A4Y8ZUL0_9SPHN</name>
<keyword evidence="4" id="KW-0865">Zymogen</keyword>
<dbReference type="Gene3D" id="1.10.439.10">
    <property type="entry name" value="Penicillin Amidohydrolase, domain 1"/>
    <property type="match status" value="1"/>
</dbReference>
<comment type="similarity">
    <text evidence="1">Belongs to the peptidase S45 family.</text>
</comment>
<dbReference type="SUPFAM" id="SSF56235">
    <property type="entry name" value="N-terminal nucleophile aminohydrolases (Ntn hydrolases)"/>
    <property type="match status" value="1"/>
</dbReference>
<evidence type="ECO:0000256" key="4">
    <source>
        <dbReference type="ARBA" id="ARBA00023145"/>
    </source>
</evidence>
<keyword evidence="3" id="KW-0378">Hydrolase</keyword>
<feature type="signal peptide" evidence="7">
    <location>
        <begin position="1"/>
        <end position="26"/>
    </location>
</feature>
<dbReference type="InterPro" id="IPR043146">
    <property type="entry name" value="Penicillin_amidase_N_B-knob"/>
</dbReference>